<evidence type="ECO:0000259" key="2">
    <source>
        <dbReference type="Pfam" id="PF01345"/>
    </source>
</evidence>
<accession>A0A2A2TBU2</accession>
<evidence type="ECO:0000256" key="1">
    <source>
        <dbReference type="SAM" id="MobiDB-lite"/>
    </source>
</evidence>
<comment type="caution">
    <text evidence="3">The sequence shown here is derived from an EMBL/GenBank/DDBJ whole genome shotgun (WGS) entry which is preliminary data.</text>
</comment>
<dbReference type="PANTHER" id="PTHR34819">
    <property type="entry name" value="LARGE CYSTEINE-RICH PERIPLASMIC PROTEIN OMCB"/>
    <property type="match status" value="1"/>
</dbReference>
<dbReference type="NCBIfam" id="TIGR01451">
    <property type="entry name" value="B_ant_repeat"/>
    <property type="match status" value="2"/>
</dbReference>
<dbReference type="EMBL" id="NTFS01000473">
    <property type="protein sequence ID" value="PAX51106.1"/>
    <property type="molecule type" value="Genomic_DNA"/>
</dbReference>
<proteinExistence type="predicted"/>
<organism evidence="3 4">
    <name type="scientific">Brunnivagina elsteri CCALA 953</name>
    <dbReference type="NCBI Taxonomy" id="987040"/>
    <lineage>
        <taxon>Bacteria</taxon>
        <taxon>Bacillati</taxon>
        <taxon>Cyanobacteriota</taxon>
        <taxon>Cyanophyceae</taxon>
        <taxon>Nostocales</taxon>
        <taxon>Calotrichaceae</taxon>
        <taxon>Brunnivagina</taxon>
    </lineage>
</organism>
<dbReference type="InterPro" id="IPR001434">
    <property type="entry name" value="OmcB-like_DUF11"/>
</dbReference>
<dbReference type="InterPro" id="IPR008966">
    <property type="entry name" value="Adhesion_dom_sf"/>
</dbReference>
<feature type="compositionally biased region" description="Low complexity" evidence="1">
    <location>
        <begin position="130"/>
        <end position="150"/>
    </location>
</feature>
<keyword evidence="4" id="KW-1185">Reference proteome</keyword>
<name>A0A2A2TBU2_9CYAN</name>
<feature type="region of interest" description="Disordered" evidence="1">
    <location>
        <begin position="130"/>
        <end position="158"/>
    </location>
</feature>
<protein>
    <recommendedName>
        <fullName evidence="2">DUF11 domain-containing protein</fullName>
    </recommendedName>
</protein>
<sequence length="334" mass="34904">MPQLTVNKVTTTPGPISQPGKAIYTITVTNASDRAMATNVNITDPLPSGFSFDGSVAPTITLNAGVTRTSVINPNTGDTILNFGSFDIPGGGSVQISFSTDIAATVVDGRYQNNATATYIDPTRTVANGTTSSSYDSASSTGEDVTVGTVPPSPPPGNISLRGIKRITNVIRNGIPIPGVNFNQTIDDPNDPNDDRTIWSSSAIAPTGVIRIDPQLLLKAGDEVEYTIYFLVDGNQPIPNARLCDSIPLGTNFIADAFGSGNGIALNMANTITNQTNSSDADRGSYFSPVAPLPANNVCPNQGNPTGAVLVNFGTLDYTSGNNAGFVRFRVRLE</sequence>
<gene>
    <name evidence="3" type="ORF">CK510_26645</name>
</gene>
<evidence type="ECO:0000313" key="3">
    <source>
        <dbReference type="EMBL" id="PAX51106.1"/>
    </source>
</evidence>
<evidence type="ECO:0000313" key="4">
    <source>
        <dbReference type="Proteomes" id="UP000218238"/>
    </source>
</evidence>
<dbReference type="InterPro" id="IPR051172">
    <property type="entry name" value="Chlamydia_OmcB"/>
</dbReference>
<dbReference type="Pfam" id="PF01345">
    <property type="entry name" value="DUF11"/>
    <property type="match status" value="1"/>
</dbReference>
<dbReference type="SUPFAM" id="SSF49401">
    <property type="entry name" value="Bacterial adhesins"/>
    <property type="match status" value="1"/>
</dbReference>
<reference evidence="3 4" key="1">
    <citation type="submission" date="2017-08" db="EMBL/GenBank/DDBJ databases">
        <title>Draft genome sequence of filamentous cyanobacterium Calothrix elsteri CCALA 953.</title>
        <authorList>
            <person name="Gagunashvili A.N."/>
            <person name="Elster J."/>
            <person name="Andresson O.S."/>
        </authorList>
    </citation>
    <scope>NUCLEOTIDE SEQUENCE [LARGE SCALE GENOMIC DNA]</scope>
    <source>
        <strain evidence="3 4">CCALA 953</strain>
    </source>
</reference>
<feature type="domain" description="DUF11" evidence="2">
    <location>
        <begin position="7"/>
        <end position="128"/>
    </location>
</feature>
<dbReference type="InterPro" id="IPR047589">
    <property type="entry name" value="DUF11_rpt"/>
</dbReference>
<dbReference type="Gene3D" id="2.60.40.740">
    <property type="match status" value="1"/>
</dbReference>
<dbReference type="Proteomes" id="UP000218238">
    <property type="component" value="Unassembled WGS sequence"/>
</dbReference>
<dbReference type="AlphaFoldDB" id="A0A2A2TBU2"/>
<dbReference type="PANTHER" id="PTHR34819:SF3">
    <property type="entry name" value="CELL SURFACE PROTEIN"/>
    <property type="match status" value="1"/>
</dbReference>